<accession>A0A921SYZ6</accession>
<reference evidence="1" key="1">
    <citation type="journal article" date="2021" name="PeerJ">
        <title>Extensive microbial diversity within the chicken gut microbiome revealed by metagenomics and culture.</title>
        <authorList>
            <person name="Gilroy R."/>
            <person name="Ravi A."/>
            <person name="Getino M."/>
            <person name="Pursley I."/>
            <person name="Horton D.L."/>
            <person name="Alikhan N.F."/>
            <person name="Baker D."/>
            <person name="Gharbi K."/>
            <person name="Hall N."/>
            <person name="Watson M."/>
            <person name="Adriaenssens E.M."/>
            <person name="Foster-Nyarko E."/>
            <person name="Jarju S."/>
            <person name="Secka A."/>
            <person name="Antonio M."/>
            <person name="Oren A."/>
            <person name="Chaudhuri R.R."/>
            <person name="La Ragione R."/>
            <person name="Hildebrand F."/>
            <person name="Pallen M.J."/>
        </authorList>
    </citation>
    <scope>NUCLEOTIDE SEQUENCE</scope>
    <source>
        <strain evidence="1">1277</strain>
    </source>
</reference>
<evidence type="ECO:0000313" key="1">
    <source>
        <dbReference type="EMBL" id="HJG96071.1"/>
    </source>
</evidence>
<gene>
    <name evidence="1" type="ORF">K8V90_03090</name>
</gene>
<proteinExistence type="predicted"/>
<dbReference type="EMBL" id="DYUB01000103">
    <property type="protein sequence ID" value="HJG96071.1"/>
    <property type="molecule type" value="Genomic_DNA"/>
</dbReference>
<name>A0A921SYZ6_9FIRM</name>
<organism evidence="1 2">
    <name type="scientific">Romboutsia timonensis</name>
    <dbReference type="NCBI Taxonomy" id="1776391"/>
    <lineage>
        <taxon>Bacteria</taxon>
        <taxon>Bacillati</taxon>
        <taxon>Bacillota</taxon>
        <taxon>Clostridia</taxon>
        <taxon>Peptostreptococcales</taxon>
        <taxon>Peptostreptococcaceae</taxon>
        <taxon>Romboutsia</taxon>
    </lineage>
</organism>
<comment type="caution">
    <text evidence="1">The sequence shown here is derived from an EMBL/GenBank/DDBJ whole genome shotgun (WGS) entry which is preliminary data.</text>
</comment>
<dbReference type="AlphaFoldDB" id="A0A921SYZ6"/>
<protein>
    <submittedName>
        <fullName evidence="1">Uncharacterized protein</fullName>
    </submittedName>
</protein>
<reference evidence="1" key="2">
    <citation type="submission" date="2021-09" db="EMBL/GenBank/DDBJ databases">
        <authorList>
            <person name="Gilroy R."/>
        </authorList>
    </citation>
    <scope>NUCLEOTIDE SEQUENCE</scope>
    <source>
        <strain evidence="1">1277</strain>
    </source>
</reference>
<evidence type="ECO:0000313" key="2">
    <source>
        <dbReference type="Proteomes" id="UP000776700"/>
    </source>
</evidence>
<dbReference type="Proteomes" id="UP000776700">
    <property type="component" value="Unassembled WGS sequence"/>
</dbReference>
<sequence>MDIILKRYEELLTRLDKSEDWLIKNNYINWESVKKEDFKVYQLRKNLIMQIESIQNTLHEKLDLRYGR</sequence>